<keyword evidence="2" id="KW-0805">Transcription regulation</keyword>
<dbReference type="Pfam" id="PF13977">
    <property type="entry name" value="TetR_C_6"/>
    <property type="match status" value="1"/>
</dbReference>
<sequence length="201" mass="22139">MTDATKRKARLSPADRRALLEDAARTCMARGGIREFTVDKVAAEAGVSRGLITHHFGSMDGLLVAVYQRMYREWIEVFDAPRPGLSRIEAMVEALVSPDLFNRDVLNIWLTLWGEIANNPVLRAAHRNLYGDYRATIMAALDEAAAANGRRIEAETVAAAFICLIDGFGVQRCVEPALLTEADARAACWAFLRPHIGEAGR</sequence>
<gene>
    <name evidence="7" type="ORF">GU920_08260</name>
</gene>
<dbReference type="InterPro" id="IPR036271">
    <property type="entry name" value="Tet_transcr_reg_TetR-rel_C_sf"/>
</dbReference>
<dbReference type="InterPro" id="IPR039538">
    <property type="entry name" value="BetI_C"/>
</dbReference>
<dbReference type="PANTHER" id="PTHR30055:SF228">
    <property type="entry name" value="TRANSCRIPTIONAL REGULATOR-RELATED"/>
    <property type="match status" value="1"/>
</dbReference>
<keyword evidence="1" id="KW-0678">Repressor</keyword>
<name>A0ABW9Y613_9RHOB</name>
<reference evidence="8" key="1">
    <citation type="submission" date="2020-01" db="EMBL/GenBank/DDBJ databases">
        <title>Sphingomonas sp. strain CSW-10.</title>
        <authorList>
            <person name="Chen W.-M."/>
        </authorList>
    </citation>
    <scope>NUCLEOTIDE SEQUENCE [LARGE SCALE GENOMIC DNA]</scope>
    <source>
        <strain evidence="8">CCP-1</strain>
    </source>
</reference>
<dbReference type="RefSeq" id="WP_161766433.1">
    <property type="nucleotide sequence ID" value="NZ_JAAATW010000001.1"/>
</dbReference>
<organism evidence="7 8">
    <name type="scientific">Paragemmobacter ruber</name>
    <dbReference type="NCBI Taxonomy" id="1985673"/>
    <lineage>
        <taxon>Bacteria</taxon>
        <taxon>Pseudomonadati</taxon>
        <taxon>Pseudomonadota</taxon>
        <taxon>Alphaproteobacteria</taxon>
        <taxon>Rhodobacterales</taxon>
        <taxon>Paracoccaceae</taxon>
        <taxon>Paragemmobacter</taxon>
    </lineage>
</organism>
<feature type="DNA-binding region" description="H-T-H motif" evidence="5">
    <location>
        <begin position="37"/>
        <end position="56"/>
    </location>
</feature>
<dbReference type="PROSITE" id="PS01081">
    <property type="entry name" value="HTH_TETR_1"/>
    <property type="match status" value="1"/>
</dbReference>
<dbReference type="SUPFAM" id="SSF46689">
    <property type="entry name" value="Homeodomain-like"/>
    <property type="match status" value="1"/>
</dbReference>
<evidence type="ECO:0000313" key="7">
    <source>
        <dbReference type="EMBL" id="NBE07526.1"/>
    </source>
</evidence>
<evidence type="ECO:0000256" key="3">
    <source>
        <dbReference type="ARBA" id="ARBA00023125"/>
    </source>
</evidence>
<dbReference type="EMBL" id="JAAATW010000001">
    <property type="protein sequence ID" value="NBE07526.1"/>
    <property type="molecule type" value="Genomic_DNA"/>
</dbReference>
<dbReference type="SUPFAM" id="SSF48498">
    <property type="entry name" value="Tetracyclin repressor-like, C-terminal domain"/>
    <property type="match status" value="1"/>
</dbReference>
<dbReference type="InterPro" id="IPR009057">
    <property type="entry name" value="Homeodomain-like_sf"/>
</dbReference>
<evidence type="ECO:0000256" key="2">
    <source>
        <dbReference type="ARBA" id="ARBA00023015"/>
    </source>
</evidence>
<dbReference type="Pfam" id="PF00440">
    <property type="entry name" value="TetR_N"/>
    <property type="match status" value="1"/>
</dbReference>
<dbReference type="Proteomes" id="UP001517376">
    <property type="component" value="Unassembled WGS sequence"/>
</dbReference>
<dbReference type="Gene3D" id="1.10.357.10">
    <property type="entry name" value="Tetracycline Repressor, domain 2"/>
    <property type="match status" value="1"/>
</dbReference>
<accession>A0ABW9Y613</accession>
<keyword evidence="3 5" id="KW-0238">DNA-binding</keyword>
<feature type="domain" description="HTH tetR-type" evidence="6">
    <location>
        <begin position="14"/>
        <end position="74"/>
    </location>
</feature>
<dbReference type="PROSITE" id="PS50977">
    <property type="entry name" value="HTH_TETR_2"/>
    <property type="match status" value="1"/>
</dbReference>
<dbReference type="PANTHER" id="PTHR30055">
    <property type="entry name" value="HTH-TYPE TRANSCRIPTIONAL REGULATOR RUTR"/>
    <property type="match status" value="1"/>
</dbReference>
<comment type="caution">
    <text evidence="7">The sequence shown here is derived from an EMBL/GenBank/DDBJ whole genome shotgun (WGS) entry which is preliminary data.</text>
</comment>
<proteinExistence type="predicted"/>
<evidence type="ECO:0000256" key="1">
    <source>
        <dbReference type="ARBA" id="ARBA00022491"/>
    </source>
</evidence>
<evidence type="ECO:0000313" key="8">
    <source>
        <dbReference type="Proteomes" id="UP001517376"/>
    </source>
</evidence>
<evidence type="ECO:0000256" key="4">
    <source>
        <dbReference type="ARBA" id="ARBA00023163"/>
    </source>
</evidence>
<dbReference type="InterPro" id="IPR001647">
    <property type="entry name" value="HTH_TetR"/>
</dbReference>
<keyword evidence="4" id="KW-0804">Transcription</keyword>
<keyword evidence="8" id="KW-1185">Reference proteome</keyword>
<evidence type="ECO:0000259" key="6">
    <source>
        <dbReference type="PROSITE" id="PS50977"/>
    </source>
</evidence>
<dbReference type="InterPro" id="IPR023772">
    <property type="entry name" value="DNA-bd_HTH_TetR-type_CS"/>
</dbReference>
<dbReference type="InterPro" id="IPR050109">
    <property type="entry name" value="HTH-type_TetR-like_transc_reg"/>
</dbReference>
<evidence type="ECO:0000256" key="5">
    <source>
        <dbReference type="PROSITE-ProRule" id="PRU00335"/>
    </source>
</evidence>
<protein>
    <submittedName>
        <fullName evidence="7">TetR family transcriptional regulator</fullName>
    </submittedName>
</protein>